<dbReference type="RefSeq" id="WP_015650172.1">
    <property type="nucleotide sequence ID" value="NC_020506.1"/>
</dbReference>
<evidence type="ECO:0000313" key="2">
    <source>
        <dbReference type="EMBL" id="AGG65718.1"/>
    </source>
</evidence>
<keyword evidence="1" id="KW-0812">Transmembrane</keyword>
<dbReference type="KEGG" id="ccn:H924_01310"/>
<feature type="transmembrane region" description="Helical" evidence="1">
    <location>
        <begin position="12"/>
        <end position="34"/>
    </location>
</feature>
<evidence type="ECO:0000256" key="1">
    <source>
        <dbReference type="SAM" id="Phobius"/>
    </source>
</evidence>
<dbReference type="Proteomes" id="UP000011760">
    <property type="component" value="Chromosome"/>
</dbReference>
<dbReference type="EMBL" id="CP004354">
    <property type="protein sequence ID" value="AGG65718.1"/>
    <property type="molecule type" value="Genomic_DNA"/>
</dbReference>
<dbReference type="NCBIfam" id="TIGR03816">
    <property type="entry name" value="tadE_like_DECH"/>
    <property type="match status" value="1"/>
</dbReference>
<protein>
    <submittedName>
        <fullName evidence="2">Uncharacterized protein</fullName>
    </submittedName>
</protein>
<keyword evidence="1" id="KW-0472">Membrane</keyword>
<keyword evidence="1" id="KW-1133">Transmembrane helix</keyword>
<accession>M1UX45</accession>
<gene>
    <name evidence="2" type="ORF">H924_01310</name>
</gene>
<dbReference type="eggNOG" id="ENOG5033B4F">
    <property type="taxonomic scope" value="Bacteria"/>
</dbReference>
<dbReference type="AlphaFoldDB" id="M1UX45"/>
<reference evidence="2 3" key="1">
    <citation type="submission" date="2013-02" db="EMBL/GenBank/DDBJ databases">
        <title>The complete genome sequence of Corynebacterium callunae DSM 20147.</title>
        <authorList>
            <person name="Ruckert C."/>
            <person name="Albersmeier A."/>
            <person name="Kalinowski J."/>
        </authorList>
    </citation>
    <scope>NUCLEOTIDE SEQUENCE [LARGE SCALE GENOMIC DNA]</scope>
    <source>
        <strain evidence="2 3">DSM 20147</strain>
    </source>
</reference>
<sequence>MPSIPWKTDDAGYATVAGAGFAAALAGLFILLAWQASQLLAREQAQVAADLSAVAGAYAFASGEQKTTACTRAQEIAELNKAQLESCTVEDQDLIVETRVRGEEAQAKAGPL</sequence>
<dbReference type="OrthoDB" id="4423952at2"/>
<dbReference type="STRING" id="1121353.H924_01310"/>
<proteinExistence type="predicted"/>
<name>M1UX45_9CORY</name>
<dbReference type="HOGENOM" id="CLU_104210_4_0_11"/>
<dbReference type="InterPro" id="IPR021202">
    <property type="entry name" value="Rv3654c-like"/>
</dbReference>
<dbReference type="PATRIC" id="fig|1121353.3.peg.272"/>
<evidence type="ECO:0000313" key="3">
    <source>
        <dbReference type="Proteomes" id="UP000011760"/>
    </source>
</evidence>
<organism evidence="2 3">
    <name type="scientific">Corynebacterium callunae DSM 20147</name>
    <dbReference type="NCBI Taxonomy" id="1121353"/>
    <lineage>
        <taxon>Bacteria</taxon>
        <taxon>Bacillati</taxon>
        <taxon>Actinomycetota</taxon>
        <taxon>Actinomycetes</taxon>
        <taxon>Mycobacteriales</taxon>
        <taxon>Corynebacteriaceae</taxon>
        <taxon>Corynebacterium</taxon>
    </lineage>
</organism>
<keyword evidence="3" id="KW-1185">Reference proteome</keyword>